<dbReference type="RefSeq" id="WP_144310066.1">
    <property type="nucleotide sequence ID" value="NZ_VMNK01000013.1"/>
</dbReference>
<accession>A0A557QN58</accession>
<dbReference type="InterPro" id="IPR055170">
    <property type="entry name" value="GFO_IDH_MocA-like_dom"/>
</dbReference>
<dbReference type="SUPFAM" id="SSF51735">
    <property type="entry name" value="NAD(P)-binding Rossmann-fold domains"/>
    <property type="match status" value="1"/>
</dbReference>
<dbReference type="Pfam" id="PF01408">
    <property type="entry name" value="GFO_IDH_MocA"/>
    <property type="match status" value="1"/>
</dbReference>
<dbReference type="AlphaFoldDB" id="A0A557QN58"/>
<dbReference type="InterPro" id="IPR051450">
    <property type="entry name" value="Gfo/Idh/MocA_Oxidoreductases"/>
</dbReference>
<dbReference type="EMBL" id="VMNK01000013">
    <property type="protein sequence ID" value="TVO54352.1"/>
    <property type="molecule type" value="Genomic_DNA"/>
</dbReference>
<comment type="caution">
    <text evidence="3">The sequence shown here is derived from an EMBL/GenBank/DDBJ whole genome shotgun (WGS) entry which is preliminary data.</text>
</comment>
<dbReference type="GO" id="GO:0000166">
    <property type="term" value="F:nucleotide binding"/>
    <property type="evidence" value="ECO:0007669"/>
    <property type="project" value="InterPro"/>
</dbReference>
<evidence type="ECO:0000313" key="4">
    <source>
        <dbReference type="Proteomes" id="UP000319502"/>
    </source>
</evidence>
<sequence>MKLLVVGCGSIGRRHARNARKLGLDVVLCDISQERLHELSAEIGAVGVFTDYQLAARESGADAALIATPSHLHVAPASAMLAAGMHVMMEKPLCPSIAEAKALKHLVVESKRIFMMAHTFRFRAEWQAIKRLLDTQPVGRVFSAEFMGGWYLPDWHFREDYRQEYAAQRRQGGGVMLTSMSHFFDVVSWFFGEIQGVVGAKMRLSPLDIDVDDAVMCSVRTEGGVAVTLCEDFLARCPRRTFRVNGEHGYLEADFNRKSLRLWDARAKRYLPGADPAKEQEGLFRILEDGVGYDPEPDVLPLEYSGNDAYLAEMEHFAALVDRNCMEPELGIDAGIKVLEAIGSAGIVDWTNTGTN</sequence>
<dbReference type="Gene3D" id="3.30.360.10">
    <property type="entry name" value="Dihydrodipicolinate Reductase, domain 2"/>
    <property type="match status" value="1"/>
</dbReference>
<gene>
    <name evidence="3" type="ORF">FHP91_13345</name>
</gene>
<reference evidence="3 4" key="1">
    <citation type="submission" date="2019-07" db="EMBL/GenBank/DDBJ databases">
        <title>The pathways for chlorine oxyanion respiration interact through the shared metabolite chlorate.</title>
        <authorList>
            <person name="Barnum T.P."/>
            <person name="Cheng Y."/>
            <person name="Hill K.A."/>
            <person name="Lucas L.N."/>
            <person name="Carlson H.K."/>
            <person name="Coates J.D."/>
        </authorList>
    </citation>
    <scope>NUCLEOTIDE SEQUENCE [LARGE SCALE GENOMIC DNA]</scope>
    <source>
        <strain evidence="3 4">SFB-3</strain>
    </source>
</reference>
<dbReference type="InterPro" id="IPR000683">
    <property type="entry name" value="Gfo/Idh/MocA-like_OxRdtase_N"/>
</dbReference>
<dbReference type="Proteomes" id="UP000319502">
    <property type="component" value="Unassembled WGS sequence"/>
</dbReference>
<dbReference type="Pfam" id="PF22725">
    <property type="entry name" value="GFO_IDH_MocA_C3"/>
    <property type="match status" value="1"/>
</dbReference>
<organism evidence="3 4">
    <name type="scientific">Denitromonas halophila</name>
    <dbReference type="NCBI Taxonomy" id="1629404"/>
    <lineage>
        <taxon>Bacteria</taxon>
        <taxon>Pseudomonadati</taxon>
        <taxon>Pseudomonadota</taxon>
        <taxon>Betaproteobacteria</taxon>
        <taxon>Rhodocyclales</taxon>
        <taxon>Zoogloeaceae</taxon>
        <taxon>Denitromonas</taxon>
    </lineage>
</organism>
<evidence type="ECO:0000259" key="1">
    <source>
        <dbReference type="Pfam" id="PF01408"/>
    </source>
</evidence>
<evidence type="ECO:0000313" key="3">
    <source>
        <dbReference type="EMBL" id="TVO54352.1"/>
    </source>
</evidence>
<dbReference type="SUPFAM" id="SSF55347">
    <property type="entry name" value="Glyceraldehyde-3-phosphate dehydrogenase-like, C-terminal domain"/>
    <property type="match status" value="1"/>
</dbReference>
<keyword evidence="4" id="KW-1185">Reference proteome</keyword>
<feature type="domain" description="Gfo/Idh/MocA-like oxidoreductase N-terminal" evidence="1">
    <location>
        <begin position="2"/>
        <end position="118"/>
    </location>
</feature>
<dbReference type="PANTHER" id="PTHR43377">
    <property type="entry name" value="BILIVERDIN REDUCTASE A"/>
    <property type="match status" value="1"/>
</dbReference>
<protein>
    <submittedName>
        <fullName evidence="3">Gfo/Idh/MocA family oxidoreductase</fullName>
    </submittedName>
</protein>
<proteinExistence type="predicted"/>
<evidence type="ECO:0000259" key="2">
    <source>
        <dbReference type="Pfam" id="PF22725"/>
    </source>
</evidence>
<dbReference type="PANTHER" id="PTHR43377:SF1">
    <property type="entry name" value="BILIVERDIN REDUCTASE A"/>
    <property type="match status" value="1"/>
</dbReference>
<dbReference type="OrthoDB" id="9793050at2"/>
<dbReference type="Gene3D" id="3.40.50.720">
    <property type="entry name" value="NAD(P)-binding Rossmann-like Domain"/>
    <property type="match status" value="1"/>
</dbReference>
<name>A0A557QN58_9RHOO</name>
<dbReference type="InterPro" id="IPR036291">
    <property type="entry name" value="NAD(P)-bd_dom_sf"/>
</dbReference>
<feature type="domain" description="GFO/IDH/MocA-like oxidoreductase" evidence="2">
    <location>
        <begin position="126"/>
        <end position="252"/>
    </location>
</feature>